<feature type="modified residue" description="Phosphohistidine" evidence="7">
    <location>
        <position position="47"/>
    </location>
</feature>
<proteinExistence type="predicted"/>
<dbReference type="SMART" id="SM00073">
    <property type="entry name" value="HPT"/>
    <property type="match status" value="1"/>
</dbReference>
<dbReference type="Gene3D" id="3.40.50.2300">
    <property type="match status" value="1"/>
</dbReference>
<dbReference type="RefSeq" id="WP_013324326.1">
    <property type="nucleotide sequence ID" value="NC_014501.1"/>
</dbReference>
<reference evidence="15" key="1">
    <citation type="journal article" date="2011" name="MBio">
        <title>Novel metabolic attributes of the genus Cyanothece, comprising a group of unicellular nitrogen-fixing Cyanobacteria.</title>
        <authorList>
            <person name="Bandyopadhyay A."/>
            <person name="Elvitigala T."/>
            <person name="Welsh E."/>
            <person name="Stockel J."/>
            <person name="Liberton M."/>
            <person name="Min H."/>
            <person name="Sherman L.A."/>
            <person name="Pakrasi H.B."/>
        </authorList>
    </citation>
    <scope>NUCLEOTIDE SEQUENCE [LARGE SCALE GENOMIC DNA]</scope>
    <source>
        <strain evidence="15">PCC 7822</strain>
    </source>
</reference>
<dbReference type="InterPro" id="IPR005467">
    <property type="entry name" value="His_kinase_dom"/>
</dbReference>
<dbReference type="InterPro" id="IPR008207">
    <property type="entry name" value="Sig_transdc_His_kin_Hpt_dom"/>
</dbReference>
<dbReference type="PANTHER" id="PTHR43395">
    <property type="entry name" value="SENSOR HISTIDINE KINASE CHEA"/>
    <property type="match status" value="1"/>
</dbReference>
<dbReference type="STRING" id="497965.Cyan7822_4347"/>
<dbReference type="PROSITE" id="PS50110">
    <property type="entry name" value="RESPONSE_REGULATORY"/>
    <property type="match status" value="1"/>
</dbReference>
<dbReference type="eggNOG" id="COG0643">
    <property type="taxonomic scope" value="Bacteria"/>
</dbReference>
<evidence type="ECO:0000256" key="3">
    <source>
        <dbReference type="ARBA" id="ARBA00022553"/>
    </source>
</evidence>
<dbReference type="SMART" id="SM01231">
    <property type="entry name" value="H-kinase_dim"/>
    <property type="match status" value="1"/>
</dbReference>
<dbReference type="InterPro" id="IPR011006">
    <property type="entry name" value="CheY-like_superfamily"/>
</dbReference>
<evidence type="ECO:0000256" key="7">
    <source>
        <dbReference type="PROSITE-ProRule" id="PRU00110"/>
    </source>
</evidence>
<feature type="modified residue" description="4-aspartylphosphate" evidence="8">
    <location>
        <position position="820"/>
    </location>
</feature>
<dbReference type="Pfam" id="PF00072">
    <property type="entry name" value="Response_reg"/>
    <property type="match status" value="1"/>
</dbReference>
<dbReference type="PROSITE" id="PS50109">
    <property type="entry name" value="HIS_KIN"/>
    <property type="match status" value="1"/>
</dbReference>
<feature type="compositionally biased region" description="Low complexity" evidence="9">
    <location>
        <begin position="288"/>
        <end position="297"/>
    </location>
</feature>
<dbReference type="InterPro" id="IPR037006">
    <property type="entry name" value="CheA-like_homodim_sf"/>
</dbReference>
<dbReference type="SUPFAM" id="SSF47384">
    <property type="entry name" value="Homodimeric domain of signal transducing histidine kinase"/>
    <property type="match status" value="1"/>
</dbReference>
<dbReference type="Pfam" id="PF01627">
    <property type="entry name" value="Hpt"/>
    <property type="match status" value="1"/>
</dbReference>
<dbReference type="Gene3D" id="2.30.30.40">
    <property type="entry name" value="SH3 Domains"/>
    <property type="match status" value="1"/>
</dbReference>
<dbReference type="SUPFAM" id="SSF47226">
    <property type="entry name" value="Histidine-containing phosphotransfer domain, HPT domain"/>
    <property type="match status" value="2"/>
</dbReference>
<dbReference type="InterPro" id="IPR004358">
    <property type="entry name" value="Sig_transdc_His_kin-like_C"/>
</dbReference>
<dbReference type="InterPro" id="IPR004105">
    <property type="entry name" value="CheA-like_dim"/>
</dbReference>
<evidence type="ECO:0000313" key="15">
    <source>
        <dbReference type="Proteomes" id="UP000008206"/>
    </source>
</evidence>
<dbReference type="KEGG" id="cyj:Cyan7822_4347"/>
<dbReference type="SUPFAM" id="SSF52172">
    <property type="entry name" value="CheY-like"/>
    <property type="match status" value="1"/>
</dbReference>
<dbReference type="SMART" id="SM00260">
    <property type="entry name" value="CheW"/>
    <property type="match status" value="1"/>
</dbReference>
<evidence type="ECO:0000256" key="6">
    <source>
        <dbReference type="ARBA" id="ARBA00023012"/>
    </source>
</evidence>
<dbReference type="PROSITE" id="PS50851">
    <property type="entry name" value="CHEW"/>
    <property type="match status" value="1"/>
</dbReference>
<accession>E0UB18</accession>
<dbReference type="PANTHER" id="PTHR43395:SF1">
    <property type="entry name" value="CHEMOTAXIS PROTEIN CHEA"/>
    <property type="match status" value="1"/>
</dbReference>
<dbReference type="PRINTS" id="PR00344">
    <property type="entry name" value="BCTRLSENSOR"/>
</dbReference>
<dbReference type="GO" id="GO:0005737">
    <property type="term" value="C:cytoplasm"/>
    <property type="evidence" value="ECO:0007669"/>
    <property type="project" value="InterPro"/>
</dbReference>
<dbReference type="PROSITE" id="PS50894">
    <property type="entry name" value="HPT"/>
    <property type="match status" value="1"/>
</dbReference>
<comment type="catalytic activity">
    <reaction evidence="1">
        <text>ATP + protein L-histidine = ADP + protein N-phospho-L-histidine.</text>
        <dbReference type="EC" id="2.7.13.3"/>
    </reaction>
</comment>
<keyword evidence="3 8" id="KW-0597">Phosphoprotein</keyword>
<evidence type="ECO:0000259" key="11">
    <source>
        <dbReference type="PROSITE" id="PS50110"/>
    </source>
</evidence>
<feature type="domain" description="CheW-like" evidence="12">
    <location>
        <begin position="606"/>
        <end position="750"/>
    </location>
</feature>
<dbReference type="Pfam" id="PF01584">
    <property type="entry name" value="CheW"/>
    <property type="match status" value="1"/>
</dbReference>
<dbReference type="SMART" id="SM00448">
    <property type="entry name" value="REC"/>
    <property type="match status" value="1"/>
</dbReference>
<dbReference type="InterPro" id="IPR001789">
    <property type="entry name" value="Sig_transdc_resp-reg_receiver"/>
</dbReference>
<dbReference type="Proteomes" id="UP000008206">
    <property type="component" value="Chromosome"/>
</dbReference>
<feature type="domain" description="Histidine kinase" evidence="10">
    <location>
        <begin position="382"/>
        <end position="604"/>
    </location>
</feature>
<dbReference type="InterPro" id="IPR036097">
    <property type="entry name" value="HisK_dim/P_sf"/>
</dbReference>
<evidence type="ECO:0000313" key="14">
    <source>
        <dbReference type="EMBL" id="ADN16263.1"/>
    </source>
</evidence>
<organism evidence="14 15">
    <name type="scientific">Gloeothece verrucosa (strain PCC 7822)</name>
    <name type="common">Cyanothece sp. (strain PCC 7822)</name>
    <dbReference type="NCBI Taxonomy" id="497965"/>
    <lineage>
        <taxon>Bacteria</taxon>
        <taxon>Bacillati</taxon>
        <taxon>Cyanobacteriota</taxon>
        <taxon>Cyanophyceae</taxon>
        <taxon>Oscillatoriophycideae</taxon>
        <taxon>Chroococcales</taxon>
        <taxon>Aphanothecaceae</taxon>
        <taxon>Gloeothece</taxon>
        <taxon>Gloeothece verrucosa</taxon>
    </lineage>
</organism>
<dbReference type="SUPFAM" id="SSF50341">
    <property type="entry name" value="CheW-like"/>
    <property type="match status" value="1"/>
</dbReference>
<dbReference type="SUPFAM" id="SSF55874">
    <property type="entry name" value="ATPase domain of HSP90 chaperone/DNA topoisomerase II/histidine kinase"/>
    <property type="match status" value="1"/>
</dbReference>
<dbReference type="Gene3D" id="1.10.287.560">
    <property type="entry name" value="Histidine kinase CheA-like, homodimeric domain"/>
    <property type="match status" value="1"/>
</dbReference>
<feature type="region of interest" description="Disordered" evidence="9">
    <location>
        <begin position="274"/>
        <end position="298"/>
    </location>
</feature>
<feature type="domain" description="HPt" evidence="13">
    <location>
        <begin position="1"/>
        <end position="104"/>
    </location>
</feature>
<dbReference type="InterPro" id="IPR036641">
    <property type="entry name" value="HPT_dom_sf"/>
</dbReference>
<evidence type="ECO:0000259" key="12">
    <source>
        <dbReference type="PROSITE" id="PS50851"/>
    </source>
</evidence>
<evidence type="ECO:0000256" key="8">
    <source>
        <dbReference type="PROSITE-ProRule" id="PRU00169"/>
    </source>
</evidence>
<dbReference type="InterPro" id="IPR003594">
    <property type="entry name" value="HATPase_dom"/>
</dbReference>
<keyword evidence="4" id="KW-0808">Transferase</keyword>
<feature type="compositionally biased region" description="Pro residues" evidence="9">
    <location>
        <begin position="278"/>
        <end position="287"/>
    </location>
</feature>
<dbReference type="HOGENOM" id="CLU_000650_2_1_3"/>
<keyword evidence="6" id="KW-0902">Two-component regulatory system</keyword>
<evidence type="ECO:0000256" key="1">
    <source>
        <dbReference type="ARBA" id="ARBA00000085"/>
    </source>
</evidence>
<evidence type="ECO:0000259" key="10">
    <source>
        <dbReference type="PROSITE" id="PS50109"/>
    </source>
</evidence>
<evidence type="ECO:0000256" key="5">
    <source>
        <dbReference type="ARBA" id="ARBA00022777"/>
    </source>
</evidence>
<dbReference type="SMART" id="SM00387">
    <property type="entry name" value="HATPase_c"/>
    <property type="match status" value="1"/>
</dbReference>
<protein>
    <recommendedName>
        <fullName evidence="2">histidine kinase</fullName>
        <ecNumber evidence="2">2.7.13.3</ecNumber>
    </recommendedName>
</protein>
<dbReference type="eggNOG" id="COG0745">
    <property type="taxonomic scope" value="Bacteria"/>
</dbReference>
<dbReference type="Gene3D" id="3.30.565.10">
    <property type="entry name" value="Histidine kinase-like ATPase, C-terminal domain"/>
    <property type="match status" value="1"/>
</dbReference>
<evidence type="ECO:0000256" key="9">
    <source>
        <dbReference type="SAM" id="MobiDB-lite"/>
    </source>
</evidence>
<dbReference type="CDD" id="cd00088">
    <property type="entry name" value="HPT"/>
    <property type="match status" value="1"/>
</dbReference>
<dbReference type="InterPro" id="IPR002545">
    <property type="entry name" value="CheW-lke_dom"/>
</dbReference>
<dbReference type="InterPro" id="IPR051315">
    <property type="entry name" value="Bact_Chemotaxis_CheA"/>
</dbReference>
<dbReference type="GO" id="GO:0006935">
    <property type="term" value="P:chemotaxis"/>
    <property type="evidence" value="ECO:0007669"/>
    <property type="project" value="InterPro"/>
</dbReference>
<dbReference type="InterPro" id="IPR036890">
    <property type="entry name" value="HATPase_C_sf"/>
</dbReference>
<dbReference type="AlphaFoldDB" id="E0UB18"/>
<dbReference type="OrthoDB" id="291966at2"/>
<dbReference type="GO" id="GO:0000155">
    <property type="term" value="F:phosphorelay sensor kinase activity"/>
    <property type="evidence" value="ECO:0007669"/>
    <property type="project" value="InterPro"/>
</dbReference>
<name>E0UB18_GLOV7</name>
<feature type="region of interest" description="Disordered" evidence="9">
    <location>
        <begin position="124"/>
        <end position="147"/>
    </location>
</feature>
<dbReference type="Pfam" id="PF02895">
    <property type="entry name" value="H-kinase_dim"/>
    <property type="match status" value="1"/>
</dbReference>
<feature type="domain" description="Response regulatory" evidence="11">
    <location>
        <begin position="771"/>
        <end position="887"/>
    </location>
</feature>
<gene>
    <name evidence="14" type="ordered locus">Cyan7822_4347</name>
</gene>
<dbReference type="Pfam" id="PF02518">
    <property type="entry name" value="HATPase_c"/>
    <property type="match status" value="1"/>
</dbReference>
<evidence type="ECO:0000256" key="2">
    <source>
        <dbReference type="ARBA" id="ARBA00012438"/>
    </source>
</evidence>
<dbReference type="EMBL" id="CP002198">
    <property type="protein sequence ID" value="ADN16263.1"/>
    <property type="molecule type" value="Genomic_DNA"/>
</dbReference>
<dbReference type="FunFam" id="3.30.565.10:FF:000016">
    <property type="entry name" value="Chemotaxis protein CheA, putative"/>
    <property type="match status" value="1"/>
</dbReference>
<keyword evidence="15" id="KW-1185">Reference proteome</keyword>
<sequence length="888" mass="99293">MIEDEELREVYEISGKEHLQNLEALLLELEKKPDSEVVLQTLLREAHSLKGDSRVTGVRSVEMLSHKLEEILGSIKSQDITLTPAISDSLYRTVDAMRKLVHEAVTDEPSGVDVEQLLAHLSPKPQEQAPIPHTNGNGNGNGSKNSNNWFIQDEDLRDIYKLSSEEHLSKLKAGLQVLEKHPFDENSIEALLQEAQSFELDSRIVGRQDLESLIHKVEEVLERVKGHEIAFTAASNRLNQGLEAIALLVKEAVTGEPSGIDPNGIVQLLSALLTPGKKPQPSPPASKPPQQKAAPAPEVESLQAVQGITVPSEPYRIDTLRVNVRHLDSLMTQAGELTVTKTRLAHASEEIRELTTLWEEWKPRLGQRERHKWGGRLQSSWERLDGIINHLSAIAPENQTRLDLISRELDDRVRTLRLLPLSTVFNLFPRFVRDLGKEQGKQVELVIEGGDIQVDKQILEEIKDPLLHLLRNAIDHGIETPEERQQMAKPLLGKIWLRGYRRGSNIVIEVADDGRGLDVEEIKQTAIKRKLYRPEELANLTPTQLKYLIFTPGFSTRTFITEISGRGVGLDVVRTNVERLKGNIQLESIPDHGCTFRMQMRSSVATLQVMLVTVNGIIHAIPLEFVRQTLLVSPEDIYTLEGRPTISLKDEAISVAKMGEVLELPEVISGISAKKRSLKKERFISLVVLKVESDQLALIIDDLLEVLDVVIKPQSDILKRVRNIIGATILGTGDVCMIINPPDILKSVAKSDIAVVESETEKEAESVVKPVILLTEDSIAVRTQEKRILEKAGYEVVVAVDGMDGYNKLRTRDFDAVISDVQMPNMDGLEFVAKIRQHPEYRELPVILVTSLASEDDKRRGASAGANAYIVKDQFNQEMLLETLERLV</sequence>
<dbReference type="eggNOG" id="COG2198">
    <property type="taxonomic scope" value="Bacteria"/>
</dbReference>
<dbReference type="EC" id="2.7.13.3" evidence="2"/>
<evidence type="ECO:0000259" key="13">
    <source>
        <dbReference type="PROSITE" id="PS50894"/>
    </source>
</evidence>
<dbReference type="Gene3D" id="1.20.120.160">
    <property type="entry name" value="HPT domain"/>
    <property type="match status" value="2"/>
</dbReference>
<keyword evidence="5 14" id="KW-0418">Kinase</keyword>
<dbReference type="InterPro" id="IPR036061">
    <property type="entry name" value="CheW-like_dom_sf"/>
</dbReference>
<evidence type="ECO:0000256" key="4">
    <source>
        <dbReference type="ARBA" id="ARBA00022679"/>
    </source>
</evidence>